<evidence type="ECO:0000313" key="2">
    <source>
        <dbReference type="Proteomes" id="UP001371218"/>
    </source>
</evidence>
<reference evidence="1 2" key="1">
    <citation type="submission" date="2024-04" db="EMBL/GenBank/DDBJ databases">
        <title>Novel species of the genus Ideonella isolated from streams.</title>
        <authorList>
            <person name="Lu H."/>
        </authorList>
    </citation>
    <scope>NUCLEOTIDE SEQUENCE [LARGE SCALE GENOMIC DNA]</scope>
    <source>
        <strain evidence="1 2">DXS29W</strain>
    </source>
</reference>
<sequence>MAAGEFSVLHQFTTAEGSYPNPLIQASDGNYYGTALQGGALNWYGSVFRMTPAGAVTVLHSFNGSDGGQPRGTLVDGHDGYFYGTTSTGGTHGGGTAFKVSSSGVFTVIHHFKGSATEGSAPQCISNGNDGNFYGVAMFDGANDKGTVFRLSRSGTVTTVASFNGTNGTMPANCLTHTGDGVFYGVTTNGGANNAGVVFKVATSGALTPIYSFVGGTSGSSPTGPLEWGIDGSFYGTTQSGGANGYGTVYRVTKAGAFSRLYSFTGGADGGIPKGGVTMANNFVYYGTTSYGAATGYGTTFKITAAGAQATLHAFSAAEGGRPSGHLLLDASGKLIGTTSPGNSGGGAAFRQNP</sequence>
<dbReference type="SUPFAM" id="SSF63829">
    <property type="entry name" value="Calcium-dependent phosphotriesterase"/>
    <property type="match status" value="2"/>
</dbReference>
<name>A0ABU9BQ07_9BURK</name>
<dbReference type="RefSeq" id="WP_341425925.1">
    <property type="nucleotide sequence ID" value="NZ_JBBUTG010000005.1"/>
</dbReference>
<accession>A0ABU9BQ07</accession>
<protein>
    <submittedName>
        <fullName evidence="1">Choice-of-anchor tandem repeat GloVer-containing protein</fullName>
    </submittedName>
</protein>
<comment type="caution">
    <text evidence="1">The sequence shown here is derived from an EMBL/GenBank/DDBJ whole genome shotgun (WGS) entry which is preliminary data.</text>
</comment>
<proteinExistence type="predicted"/>
<dbReference type="InterPro" id="IPR022519">
    <property type="entry name" value="Gloeo/Verruco_rpt"/>
</dbReference>
<dbReference type="NCBIfam" id="TIGR03803">
    <property type="entry name" value="Gloeo_Verruco"/>
    <property type="match status" value="6"/>
</dbReference>
<dbReference type="Proteomes" id="UP001371218">
    <property type="component" value="Unassembled WGS sequence"/>
</dbReference>
<keyword evidence="2" id="KW-1185">Reference proteome</keyword>
<organism evidence="1 2">
    <name type="scientific">Ideonella lacteola</name>
    <dbReference type="NCBI Taxonomy" id="2984193"/>
    <lineage>
        <taxon>Bacteria</taxon>
        <taxon>Pseudomonadati</taxon>
        <taxon>Pseudomonadota</taxon>
        <taxon>Betaproteobacteria</taxon>
        <taxon>Burkholderiales</taxon>
        <taxon>Sphaerotilaceae</taxon>
        <taxon>Ideonella</taxon>
    </lineage>
</organism>
<gene>
    <name evidence="1" type="ORF">AACH06_12035</name>
</gene>
<evidence type="ECO:0000313" key="1">
    <source>
        <dbReference type="EMBL" id="MEK8031548.1"/>
    </source>
</evidence>
<dbReference type="EMBL" id="JBBUTG010000005">
    <property type="protein sequence ID" value="MEK8031548.1"/>
    <property type="molecule type" value="Genomic_DNA"/>
</dbReference>